<feature type="transmembrane region" description="Helical" evidence="1">
    <location>
        <begin position="210"/>
        <end position="238"/>
    </location>
</feature>
<feature type="signal peptide" evidence="2">
    <location>
        <begin position="1"/>
        <end position="17"/>
    </location>
</feature>
<feature type="transmembrane region" description="Helical" evidence="1">
    <location>
        <begin position="153"/>
        <end position="172"/>
    </location>
</feature>
<evidence type="ECO:0000313" key="3">
    <source>
        <dbReference type="EMBL" id="CAE7171522.1"/>
    </source>
</evidence>
<keyword evidence="4" id="KW-1185">Reference proteome</keyword>
<keyword evidence="1" id="KW-1133">Transmembrane helix</keyword>
<organism evidence="3 4">
    <name type="scientific">Symbiodinium necroappetens</name>
    <dbReference type="NCBI Taxonomy" id="1628268"/>
    <lineage>
        <taxon>Eukaryota</taxon>
        <taxon>Sar</taxon>
        <taxon>Alveolata</taxon>
        <taxon>Dinophyceae</taxon>
        <taxon>Suessiales</taxon>
        <taxon>Symbiodiniaceae</taxon>
        <taxon>Symbiodinium</taxon>
    </lineage>
</organism>
<evidence type="ECO:0000313" key="4">
    <source>
        <dbReference type="Proteomes" id="UP000601435"/>
    </source>
</evidence>
<protein>
    <submittedName>
        <fullName evidence="3">Uncharacterized protein</fullName>
    </submittedName>
</protein>
<evidence type="ECO:0000256" key="2">
    <source>
        <dbReference type="SAM" id="SignalP"/>
    </source>
</evidence>
<dbReference type="Proteomes" id="UP000601435">
    <property type="component" value="Unassembled WGS sequence"/>
</dbReference>
<keyword evidence="1" id="KW-0812">Transmembrane</keyword>
<sequence>MWRGALLLLRIFPRVAALRNHQVTSLTDEVDEVCGQPCHLIDPVGASYYVGFQEVEGMELKAGSQYDLRTSPCGETSDEPMSRITITQTGEKDRHGLVKGELEPKLEWNLDHIDFLEDGKIRICTSDENARCICKLGASFLDTKKDINSLLRALVPVALFYCGIGFFSGILYRAYYLKDHAKEHTSAPSAEDTFASKSPALSICQIRDRWLWAFGSCLVALSCGTPFLGILTTGYMFWEYSRNQTHRLFWVEAKQDLHSAGWLSWLRGLGLKGHLQVLTEGILWTSLFHSCLYTIVTYTKRYLRLFASDASNMKVVTQKILAEAEVGVIVVACTFGSTILWRVLLINAVEIAQNVHQHRKKAEDKLPVKARKIWKQLQGKFGKYFPAMQPPVTVREMLQHDYKTEKTVYGDETEKTEKNVFGEVDFWSIDKALILTSTLVLGMSLIVLQCQLDWTAAHEEPRCTFGKLNSIPYGSIAVSNHKYNYCTKNYNPGTSAKLPGLETAGDRKVCLCRHGGGLAHGVCGSSPLVQADICHRRHYQKVQAATPTDAAFLLPGHHLETSGN</sequence>
<gene>
    <name evidence="3" type="ORF">SNEC2469_LOCUS507</name>
</gene>
<feature type="chain" id="PRO_5032519252" evidence="2">
    <location>
        <begin position="18"/>
        <end position="564"/>
    </location>
</feature>
<dbReference type="AlphaFoldDB" id="A0A812IRH4"/>
<feature type="transmembrane region" description="Helical" evidence="1">
    <location>
        <begin position="320"/>
        <end position="344"/>
    </location>
</feature>
<name>A0A812IRH4_9DINO</name>
<dbReference type="OrthoDB" id="441363at2759"/>
<comment type="caution">
    <text evidence="3">The sequence shown here is derived from an EMBL/GenBank/DDBJ whole genome shotgun (WGS) entry which is preliminary data.</text>
</comment>
<reference evidence="3" key="1">
    <citation type="submission" date="2021-02" db="EMBL/GenBank/DDBJ databases">
        <authorList>
            <person name="Dougan E. K."/>
            <person name="Rhodes N."/>
            <person name="Thang M."/>
            <person name="Chan C."/>
        </authorList>
    </citation>
    <scope>NUCLEOTIDE SEQUENCE</scope>
</reference>
<feature type="transmembrane region" description="Helical" evidence="1">
    <location>
        <begin position="281"/>
        <end position="299"/>
    </location>
</feature>
<accession>A0A812IRH4</accession>
<evidence type="ECO:0000256" key="1">
    <source>
        <dbReference type="SAM" id="Phobius"/>
    </source>
</evidence>
<dbReference type="EMBL" id="CAJNJA010002893">
    <property type="protein sequence ID" value="CAE7171522.1"/>
    <property type="molecule type" value="Genomic_DNA"/>
</dbReference>
<proteinExistence type="predicted"/>
<keyword evidence="1" id="KW-0472">Membrane</keyword>
<keyword evidence="2" id="KW-0732">Signal</keyword>